<reference evidence="2 3" key="1">
    <citation type="submission" date="2017-06" db="EMBL/GenBank/DDBJ databases">
        <title>Genome sequencing of cyanobaciteial culture collection at National Institute for Environmental Studies (NIES).</title>
        <authorList>
            <person name="Hirose Y."/>
            <person name="Shimura Y."/>
            <person name="Fujisawa T."/>
            <person name="Nakamura Y."/>
            <person name="Kawachi M."/>
        </authorList>
    </citation>
    <scope>NUCLEOTIDE SEQUENCE [LARGE SCALE GENOMIC DNA]</scope>
    <source>
        <strain evidence="2 3">NIES-267</strain>
    </source>
</reference>
<organism evidence="2 3">
    <name type="scientific">Calothrix parasitica NIES-267</name>
    <dbReference type="NCBI Taxonomy" id="1973488"/>
    <lineage>
        <taxon>Bacteria</taxon>
        <taxon>Bacillati</taxon>
        <taxon>Cyanobacteriota</taxon>
        <taxon>Cyanophyceae</taxon>
        <taxon>Nostocales</taxon>
        <taxon>Calotrichaceae</taxon>
        <taxon>Calothrix</taxon>
    </lineage>
</organism>
<dbReference type="EMBL" id="AP018227">
    <property type="protein sequence ID" value="BAY81882.1"/>
    <property type="molecule type" value="Genomic_DNA"/>
</dbReference>
<protein>
    <recommendedName>
        <fullName evidence="1">Spore protein YkvP/CgeB glycosyl transferase-like domain-containing protein</fullName>
    </recommendedName>
</protein>
<dbReference type="InterPro" id="IPR055259">
    <property type="entry name" value="YkvP/CgeB_Glyco_trans-like"/>
</dbReference>
<dbReference type="AlphaFoldDB" id="A0A1Z4LKX1"/>
<dbReference type="OrthoDB" id="429264at2"/>
<proteinExistence type="predicted"/>
<keyword evidence="3" id="KW-1185">Reference proteome</keyword>
<gene>
    <name evidence="2" type="ORF">NIES267_13600</name>
</gene>
<feature type="domain" description="Spore protein YkvP/CgeB glycosyl transferase-like" evidence="1">
    <location>
        <begin position="259"/>
        <end position="370"/>
    </location>
</feature>
<sequence length="398" mass="46111">MLETAAHKFNFQNQSNINYQAQKPYINSNKQPRILIVSMRGFQSEAFRSAEYEFEDVINTFDYADLLSPAYASSLKSEVTKKVANCAGLALNNNKLLRSGCEELVIEKEYDLIFFICQHFWDLTCINDIKGWRDKCKNAVLWIDEIWAKELENHKTGLCLKLAKDFDYIFTTQSQSVKAISQLVKRPCYSLPYAVDAVKFCPYPQNPQRHIDVYSVGRRSPRMHQSLLELTKRENFLYLYDTLKGLEMRNYQEHRTLYSNLIKRSRYFIANKAKFDSGNQIGSQQELGSRFFEGAAGGAVMIGIPPVCEAYSKHFDWSDAVIQVPDNTGDIAEIIAELNTQPERLQRIRKNNMINSLLRHDWVYRWEEILSKVGLDNTPEMLVRKTYLNNLAEMISIV</sequence>
<evidence type="ECO:0000313" key="3">
    <source>
        <dbReference type="Proteomes" id="UP000218418"/>
    </source>
</evidence>
<evidence type="ECO:0000259" key="1">
    <source>
        <dbReference type="Pfam" id="PF13524"/>
    </source>
</evidence>
<dbReference type="Pfam" id="PF13524">
    <property type="entry name" value="Glyco_trans_1_2"/>
    <property type="match status" value="1"/>
</dbReference>
<name>A0A1Z4LKX1_9CYAN</name>
<accession>A0A1Z4LKX1</accession>
<evidence type="ECO:0000313" key="2">
    <source>
        <dbReference type="EMBL" id="BAY81882.1"/>
    </source>
</evidence>
<dbReference type="Proteomes" id="UP000218418">
    <property type="component" value="Chromosome"/>
</dbReference>